<dbReference type="InterPro" id="IPR006379">
    <property type="entry name" value="HAD-SF_hydro_IIB"/>
</dbReference>
<dbReference type="NCBIfam" id="TIGR01484">
    <property type="entry name" value="HAD-SF-IIB"/>
    <property type="match status" value="1"/>
</dbReference>
<evidence type="ECO:0000313" key="1">
    <source>
        <dbReference type="EMBL" id="SEJ04517.1"/>
    </source>
</evidence>
<name>A0A1H6VRT7_9LACT</name>
<keyword evidence="2" id="KW-1185">Reference proteome</keyword>
<protein>
    <recommendedName>
        <fullName evidence="3">Cof subfamily of IIB subfamily of haloacid dehalogenase superfamily/HAD-superfamily hydrolase, subfamily IIB</fullName>
    </recommendedName>
</protein>
<dbReference type="PANTHER" id="PTHR10000:SF55">
    <property type="entry name" value="5-AMINO-6-(5-PHOSPHO-D-RIBITYLAMINO)URACIL PHOSPHATASE YCSE"/>
    <property type="match status" value="1"/>
</dbReference>
<gene>
    <name evidence="1" type="ORF">SAMN04488113_1579</name>
</gene>
<dbReference type="OrthoDB" id="9806027at2"/>
<dbReference type="STRING" id="1130080.SAMN04488113_1579"/>
<dbReference type="RefSeq" id="WP_091636655.1">
    <property type="nucleotide sequence ID" value="NZ_FNYW01000057.1"/>
</dbReference>
<accession>A0A1H6VRT7</accession>
<dbReference type="GO" id="GO:0016791">
    <property type="term" value="F:phosphatase activity"/>
    <property type="evidence" value="ECO:0007669"/>
    <property type="project" value="TreeGrafter"/>
</dbReference>
<reference evidence="2" key="1">
    <citation type="submission" date="2016-10" db="EMBL/GenBank/DDBJ databases">
        <authorList>
            <person name="Varghese N."/>
            <person name="Submissions S."/>
        </authorList>
    </citation>
    <scope>NUCLEOTIDE SEQUENCE [LARGE SCALE GENOMIC DNA]</scope>
    <source>
        <strain evidence="2">DSM 25751</strain>
    </source>
</reference>
<dbReference type="GO" id="GO:0000287">
    <property type="term" value="F:magnesium ion binding"/>
    <property type="evidence" value="ECO:0007669"/>
    <property type="project" value="TreeGrafter"/>
</dbReference>
<dbReference type="NCBIfam" id="TIGR00099">
    <property type="entry name" value="Cof-subfamily"/>
    <property type="match status" value="1"/>
</dbReference>
<evidence type="ECO:0008006" key="3">
    <source>
        <dbReference type="Google" id="ProtNLM"/>
    </source>
</evidence>
<dbReference type="EMBL" id="FNYW01000057">
    <property type="protein sequence ID" value="SEJ04517.1"/>
    <property type="molecule type" value="Genomic_DNA"/>
</dbReference>
<dbReference type="AlphaFoldDB" id="A0A1H6VRT7"/>
<dbReference type="SFLD" id="SFLDG01144">
    <property type="entry name" value="C2.B.4:_PGP_Like"/>
    <property type="match status" value="1"/>
</dbReference>
<dbReference type="PANTHER" id="PTHR10000">
    <property type="entry name" value="PHOSPHOSERINE PHOSPHATASE"/>
    <property type="match status" value="1"/>
</dbReference>
<dbReference type="GO" id="GO:0005829">
    <property type="term" value="C:cytosol"/>
    <property type="evidence" value="ECO:0007669"/>
    <property type="project" value="TreeGrafter"/>
</dbReference>
<dbReference type="Proteomes" id="UP000198564">
    <property type="component" value="Unassembled WGS sequence"/>
</dbReference>
<dbReference type="Gene3D" id="3.30.1240.10">
    <property type="match status" value="1"/>
</dbReference>
<proteinExistence type="predicted"/>
<dbReference type="InterPro" id="IPR000150">
    <property type="entry name" value="Cof"/>
</dbReference>
<dbReference type="InterPro" id="IPR023214">
    <property type="entry name" value="HAD_sf"/>
</dbReference>
<dbReference type="Pfam" id="PF08282">
    <property type="entry name" value="Hydrolase_3"/>
    <property type="match status" value="1"/>
</dbReference>
<evidence type="ECO:0000313" key="2">
    <source>
        <dbReference type="Proteomes" id="UP000198564"/>
    </source>
</evidence>
<dbReference type="SUPFAM" id="SSF56784">
    <property type="entry name" value="HAD-like"/>
    <property type="match status" value="1"/>
</dbReference>
<dbReference type="InterPro" id="IPR036412">
    <property type="entry name" value="HAD-like_sf"/>
</dbReference>
<dbReference type="CDD" id="cd07516">
    <property type="entry name" value="HAD_Pase"/>
    <property type="match status" value="1"/>
</dbReference>
<dbReference type="SFLD" id="SFLDS00003">
    <property type="entry name" value="Haloacid_Dehalogenase"/>
    <property type="match status" value="1"/>
</dbReference>
<sequence length="294" mass="32899">MIKLIVSDMDGTLLDENMEISHANVSAIKRAQSQGIHFAIATGRDFPMAYPLLEDNDIRCPLIAHNGAQYFDEDCNIKYNRGLEKSTVRKMLSIFSDYSDIHEELMTSKGIYSDNKDKRIEMLALMLYDMNPDTSYEEATANAADYAEELKINFVDDYSEILDDDSAVILKVSVHSSKGREILKPLKEELERDIPVLAITASSKRNLEINHEGAQKGIAVSQLAKQLGVNSDEVMTIGDNINDLSMLKWAKYSVAVDNAEPEVKEAANFKTSSNRQNGVAEAISRVLSDKFYNE</sequence>
<dbReference type="Gene3D" id="3.40.50.1000">
    <property type="entry name" value="HAD superfamily/HAD-like"/>
    <property type="match status" value="1"/>
</dbReference>
<dbReference type="SFLD" id="SFLDG01140">
    <property type="entry name" value="C2.B:_Phosphomannomutase_and_P"/>
    <property type="match status" value="1"/>
</dbReference>
<organism evidence="1 2">
    <name type="scientific">Alkalibacterium gilvum</name>
    <dbReference type="NCBI Taxonomy" id="1130080"/>
    <lineage>
        <taxon>Bacteria</taxon>
        <taxon>Bacillati</taxon>
        <taxon>Bacillota</taxon>
        <taxon>Bacilli</taxon>
        <taxon>Lactobacillales</taxon>
        <taxon>Carnobacteriaceae</taxon>
        <taxon>Alkalibacterium</taxon>
    </lineage>
</organism>